<dbReference type="InterPro" id="IPR001460">
    <property type="entry name" value="PCN-bd_Tpept"/>
</dbReference>
<keyword evidence="10" id="KW-0812">Transmembrane</keyword>
<evidence type="ECO:0000256" key="8">
    <source>
        <dbReference type="ARBA" id="ARBA00049902"/>
    </source>
</evidence>
<keyword evidence="6" id="KW-0511">Multifunctional enzyme</keyword>
<evidence type="ECO:0000256" key="2">
    <source>
        <dbReference type="ARBA" id="ARBA00022670"/>
    </source>
</evidence>
<accession>A0A7W8VFP8</accession>
<feature type="compositionally biased region" description="Acidic residues" evidence="9">
    <location>
        <begin position="474"/>
        <end position="484"/>
    </location>
</feature>
<dbReference type="InterPro" id="IPR036950">
    <property type="entry name" value="PBP_transglycosylase"/>
</dbReference>
<keyword evidence="5" id="KW-0378">Hydrolase</keyword>
<evidence type="ECO:0000313" key="13">
    <source>
        <dbReference type="EMBL" id="MBB5434350.1"/>
    </source>
</evidence>
<dbReference type="GO" id="GO:0006508">
    <property type="term" value="P:proteolysis"/>
    <property type="evidence" value="ECO:0007669"/>
    <property type="project" value="UniProtKB-KW"/>
</dbReference>
<dbReference type="GO" id="GO:0009252">
    <property type="term" value="P:peptidoglycan biosynthetic process"/>
    <property type="evidence" value="ECO:0007669"/>
    <property type="project" value="TreeGrafter"/>
</dbReference>
<dbReference type="InterPro" id="IPR012338">
    <property type="entry name" value="Beta-lactam/transpept-like"/>
</dbReference>
<dbReference type="GO" id="GO:0030288">
    <property type="term" value="C:outer membrane-bounded periplasmic space"/>
    <property type="evidence" value="ECO:0007669"/>
    <property type="project" value="TreeGrafter"/>
</dbReference>
<evidence type="ECO:0000256" key="5">
    <source>
        <dbReference type="ARBA" id="ARBA00022801"/>
    </source>
</evidence>
<dbReference type="SUPFAM" id="SSF56601">
    <property type="entry name" value="beta-lactamase/transpeptidase-like"/>
    <property type="match status" value="1"/>
</dbReference>
<evidence type="ECO:0000256" key="4">
    <source>
        <dbReference type="ARBA" id="ARBA00022679"/>
    </source>
</evidence>
<feature type="compositionally biased region" description="Basic and acidic residues" evidence="9">
    <location>
        <begin position="1"/>
        <end position="15"/>
    </location>
</feature>
<sequence length="732" mass="76042">MDEGKQRTEDDRGRGEAGGAEEPPEDRAEKAGRDGGTAHAPASHRRSGRRRRRGRSRGNAGGRERRSAGRRSRLRRALAFTGKAAALAVLLGAGAAAAAGVVAYRNTPDPAELRPQAGAELKGTSVDYADGEEAVTFGELHRIPVEREEIPQTVVDGVLAAEQRTFNTDPGVSPAGLLRAVVSGGASGGGSTITQQMARNYYDVLSQERTYARKLKEILISIKVGRTMSRDDILTTYLNTIYFGRNAYGVQAAAQAYFGKDVSELDRAEGAFIGAVIQQPGNFERYGADPEVERALEKRWAYVVDGLVEMYEADPGQGLSRAEADALEFPEVAARDSEGRFEGYKGYVKAAVERELRERYGLSDAEIAGGGYRVATSLREDLMESAERVAGEAADGAPAGTRAGLVAMDPRTGEITAFAGGADFLQEPDPSLVERAQAGTAFKPYVLAAALERGENPERLLAPDDAAAGGGAEEQGDGEEEEPEPGGGLLRPDRADDDGLLAGLAEETGPAAVAGLAEASGIAEEQFDTAELEPSIAVGTYQVTALDQARGYATLANGGVRMPAHLITGVTDQHGEVREPADAAEPASGTAAMSADAAAGTVRALALADLRERPVAPDDPTAAHTVAGMPGTYAGGRGAAWYVGATPNHSVAFVLAREGGGRIAPDAASAAAAAAGAWTAFAGDLLRDEEPVPFPGFSGLPDGGGRPPGPYVPDTVPPAREDPASETPTAAG</sequence>
<evidence type="ECO:0000256" key="1">
    <source>
        <dbReference type="ARBA" id="ARBA00022645"/>
    </source>
</evidence>
<dbReference type="InterPro" id="IPR001264">
    <property type="entry name" value="Glyco_trans_51"/>
</dbReference>
<name>A0A7W8VFP8_9ACTN</name>
<dbReference type="InterPro" id="IPR050396">
    <property type="entry name" value="Glycosyltr_51/Transpeptidase"/>
</dbReference>
<feature type="region of interest" description="Disordered" evidence="9">
    <location>
        <begin position="690"/>
        <end position="732"/>
    </location>
</feature>
<dbReference type="Gene3D" id="3.40.710.10">
    <property type="entry name" value="DD-peptidase/beta-lactamase superfamily"/>
    <property type="match status" value="1"/>
</dbReference>
<gene>
    <name evidence="13" type="ORF">HDA36_004434</name>
</gene>
<evidence type="ECO:0000313" key="14">
    <source>
        <dbReference type="Proteomes" id="UP000572635"/>
    </source>
</evidence>
<evidence type="ECO:0000259" key="12">
    <source>
        <dbReference type="Pfam" id="PF00912"/>
    </source>
</evidence>
<dbReference type="PANTHER" id="PTHR32282:SF34">
    <property type="entry name" value="PENICILLIN-BINDING PROTEIN 1A"/>
    <property type="match status" value="1"/>
</dbReference>
<evidence type="ECO:0000259" key="11">
    <source>
        <dbReference type="Pfam" id="PF00905"/>
    </source>
</evidence>
<keyword evidence="14" id="KW-1185">Reference proteome</keyword>
<feature type="domain" description="Penicillin-binding protein transpeptidase" evidence="11">
    <location>
        <begin position="535"/>
        <end position="664"/>
    </location>
</feature>
<keyword evidence="1 13" id="KW-0121">Carboxypeptidase</keyword>
<dbReference type="SUPFAM" id="SSF53955">
    <property type="entry name" value="Lysozyme-like"/>
    <property type="match status" value="1"/>
</dbReference>
<keyword evidence="2" id="KW-0645">Protease</keyword>
<dbReference type="Gene3D" id="1.10.3810.10">
    <property type="entry name" value="Biosynthetic peptidoglycan transglycosylase-like"/>
    <property type="match status" value="1"/>
</dbReference>
<feature type="region of interest" description="Disordered" evidence="9">
    <location>
        <begin position="1"/>
        <end position="73"/>
    </location>
</feature>
<dbReference type="GO" id="GO:0009002">
    <property type="term" value="F:serine-type D-Ala-D-Ala carboxypeptidase activity"/>
    <property type="evidence" value="ECO:0007669"/>
    <property type="project" value="UniProtKB-EC"/>
</dbReference>
<keyword evidence="3" id="KW-0328">Glycosyltransferase</keyword>
<evidence type="ECO:0000256" key="6">
    <source>
        <dbReference type="ARBA" id="ARBA00023268"/>
    </source>
</evidence>
<evidence type="ECO:0000256" key="10">
    <source>
        <dbReference type="SAM" id="Phobius"/>
    </source>
</evidence>
<dbReference type="GO" id="GO:0008955">
    <property type="term" value="F:peptidoglycan glycosyltransferase activity"/>
    <property type="evidence" value="ECO:0007669"/>
    <property type="project" value="UniProtKB-EC"/>
</dbReference>
<evidence type="ECO:0000256" key="9">
    <source>
        <dbReference type="SAM" id="MobiDB-lite"/>
    </source>
</evidence>
<feature type="compositionally biased region" description="Basic residues" evidence="9">
    <location>
        <begin position="42"/>
        <end position="56"/>
    </location>
</feature>
<dbReference type="InterPro" id="IPR023346">
    <property type="entry name" value="Lysozyme-like_dom_sf"/>
</dbReference>
<proteinExistence type="predicted"/>
<protein>
    <submittedName>
        <fullName evidence="13">Membrane peptidoglycan carboxypeptidase</fullName>
    </submittedName>
</protein>
<comment type="catalytic activity">
    <reaction evidence="7">
        <text>Preferential cleavage: (Ac)2-L-Lys-D-Ala-|-D-Ala. Also transpeptidation of peptidyl-alanyl moieties that are N-acyl substituents of D-alanine.</text>
        <dbReference type="EC" id="3.4.16.4"/>
    </reaction>
</comment>
<keyword evidence="10" id="KW-1133">Transmembrane helix</keyword>
<organism evidence="13 14">
    <name type="scientific">Nocardiopsis composta</name>
    <dbReference type="NCBI Taxonomy" id="157465"/>
    <lineage>
        <taxon>Bacteria</taxon>
        <taxon>Bacillati</taxon>
        <taxon>Actinomycetota</taxon>
        <taxon>Actinomycetes</taxon>
        <taxon>Streptosporangiales</taxon>
        <taxon>Nocardiopsidaceae</taxon>
        <taxon>Nocardiopsis</taxon>
    </lineage>
</organism>
<dbReference type="GO" id="GO:0008658">
    <property type="term" value="F:penicillin binding"/>
    <property type="evidence" value="ECO:0007669"/>
    <property type="project" value="InterPro"/>
</dbReference>
<feature type="transmembrane region" description="Helical" evidence="10">
    <location>
        <begin position="80"/>
        <end position="104"/>
    </location>
</feature>
<dbReference type="Pfam" id="PF00912">
    <property type="entry name" value="Transgly"/>
    <property type="match status" value="1"/>
</dbReference>
<dbReference type="RefSeq" id="WP_184394885.1">
    <property type="nucleotide sequence ID" value="NZ_JACHDB010000001.1"/>
</dbReference>
<dbReference type="EMBL" id="JACHDB010000001">
    <property type="protein sequence ID" value="MBB5434350.1"/>
    <property type="molecule type" value="Genomic_DNA"/>
</dbReference>
<comment type="catalytic activity">
    <reaction evidence="8">
        <text>[GlcNAc-(1-&gt;4)-Mur2Ac(oyl-L-Ala-gamma-D-Glu-L-Lys-D-Ala-D-Ala)](n)-di-trans,octa-cis-undecaprenyl diphosphate + beta-D-GlcNAc-(1-&gt;4)-Mur2Ac(oyl-L-Ala-gamma-D-Glu-L-Lys-D-Ala-D-Ala)-di-trans,octa-cis-undecaprenyl diphosphate = [GlcNAc-(1-&gt;4)-Mur2Ac(oyl-L-Ala-gamma-D-Glu-L-Lys-D-Ala-D-Ala)](n+1)-di-trans,octa-cis-undecaprenyl diphosphate + di-trans,octa-cis-undecaprenyl diphosphate + H(+)</text>
        <dbReference type="Rhea" id="RHEA:23708"/>
        <dbReference type="Rhea" id="RHEA-COMP:9602"/>
        <dbReference type="Rhea" id="RHEA-COMP:9603"/>
        <dbReference type="ChEBI" id="CHEBI:15378"/>
        <dbReference type="ChEBI" id="CHEBI:58405"/>
        <dbReference type="ChEBI" id="CHEBI:60033"/>
        <dbReference type="ChEBI" id="CHEBI:78435"/>
        <dbReference type="EC" id="2.4.99.28"/>
    </reaction>
</comment>
<evidence type="ECO:0000256" key="3">
    <source>
        <dbReference type="ARBA" id="ARBA00022676"/>
    </source>
</evidence>
<comment type="caution">
    <text evidence="13">The sequence shown here is derived from an EMBL/GenBank/DDBJ whole genome shotgun (WGS) entry which is preliminary data.</text>
</comment>
<evidence type="ECO:0000256" key="7">
    <source>
        <dbReference type="ARBA" id="ARBA00034000"/>
    </source>
</evidence>
<feature type="region of interest" description="Disordered" evidence="9">
    <location>
        <begin position="461"/>
        <end position="497"/>
    </location>
</feature>
<reference evidence="13 14" key="1">
    <citation type="submission" date="2020-08" db="EMBL/GenBank/DDBJ databases">
        <title>Sequencing the genomes of 1000 actinobacteria strains.</title>
        <authorList>
            <person name="Klenk H.-P."/>
        </authorList>
    </citation>
    <scope>NUCLEOTIDE SEQUENCE [LARGE SCALE GENOMIC DNA]</scope>
    <source>
        <strain evidence="13 14">DSM 44551</strain>
    </source>
</reference>
<keyword evidence="10" id="KW-0472">Membrane</keyword>
<dbReference type="PANTHER" id="PTHR32282">
    <property type="entry name" value="BINDING PROTEIN TRANSPEPTIDASE, PUTATIVE-RELATED"/>
    <property type="match status" value="1"/>
</dbReference>
<dbReference type="Pfam" id="PF00905">
    <property type="entry name" value="Transpeptidase"/>
    <property type="match status" value="1"/>
</dbReference>
<feature type="domain" description="Glycosyl transferase family 51" evidence="12">
    <location>
        <begin position="136"/>
        <end position="305"/>
    </location>
</feature>
<dbReference type="AlphaFoldDB" id="A0A7W8VFP8"/>
<dbReference type="Proteomes" id="UP000572635">
    <property type="component" value="Unassembled WGS sequence"/>
</dbReference>
<keyword evidence="4" id="KW-0808">Transferase</keyword>